<reference evidence="2 3" key="1">
    <citation type="submission" date="2013-03" db="EMBL/GenBank/DDBJ databases">
        <title>Assembly of a new bacterial strain Brevibacillus borstelensis AK1.</title>
        <authorList>
            <person name="Rajan I."/>
            <person name="PoliReddy D."/>
            <person name="Sugumar T."/>
            <person name="Rathinam K."/>
            <person name="Alqarawi S."/>
            <person name="Khalil A.B."/>
            <person name="Sivakumar N."/>
        </authorList>
    </citation>
    <scope>NUCLEOTIDE SEQUENCE [LARGE SCALE GENOMIC DNA]</scope>
    <source>
        <strain evidence="2 3">AK1</strain>
    </source>
</reference>
<feature type="transmembrane region" description="Helical" evidence="1">
    <location>
        <begin position="63"/>
        <end position="84"/>
    </location>
</feature>
<gene>
    <name evidence="2" type="ORF">I532_20506</name>
</gene>
<feature type="transmembrane region" description="Helical" evidence="1">
    <location>
        <begin position="7"/>
        <end position="29"/>
    </location>
</feature>
<keyword evidence="1" id="KW-1133">Transmembrane helix</keyword>
<proteinExistence type="predicted"/>
<sequence>MWQRVFAGFMVLLPLFVTVYLLQLVFFMVDRAVGGWLTELMLTTGLASRQGELVWFLGVPFHGHIPVIGVLLLLLILLLIGGIARTPVGRHVFSMVERLFGFIPVARGVYSTVQQVSQALVHERSSFKQVVLVEYPRKGVYTVGFLTGESQGGALEFTGKEYVNVFLSKSPNPTNGWLALVPRSEVTFLDMSIEDGLKFVISGGVVPPKERLSEPTALIQPEES</sequence>
<protein>
    <recommendedName>
        <fullName evidence="4">DUF502 domain-containing protein</fullName>
    </recommendedName>
</protein>
<dbReference type="PATRIC" id="fig|1300222.3.peg.4310"/>
<keyword evidence="1" id="KW-0812">Transmembrane</keyword>
<accession>M8DBK2</accession>
<dbReference type="Pfam" id="PF04367">
    <property type="entry name" value="DUF502"/>
    <property type="match status" value="1"/>
</dbReference>
<name>M8DBK2_9BACL</name>
<dbReference type="PANTHER" id="PTHR31876">
    <property type="entry name" value="COV-LIKE PROTEIN 1"/>
    <property type="match status" value="1"/>
</dbReference>
<dbReference type="EMBL" id="APBN01000012">
    <property type="protein sequence ID" value="EMT50732.1"/>
    <property type="molecule type" value="Genomic_DNA"/>
</dbReference>
<comment type="caution">
    <text evidence="2">The sequence shown here is derived from an EMBL/GenBank/DDBJ whole genome shotgun (WGS) entry which is preliminary data.</text>
</comment>
<organism evidence="2 3">
    <name type="scientific">Brevibacillus borstelensis AK1</name>
    <dbReference type="NCBI Taxonomy" id="1300222"/>
    <lineage>
        <taxon>Bacteria</taxon>
        <taxon>Bacillati</taxon>
        <taxon>Bacillota</taxon>
        <taxon>Bacilli</taxon>
        <taxon>Bacillales</taxon>
        <taxon>Paenibacillaceae</taxon>
        <taxon>Brevibacillus</taxon>
    </lineage>
</organism>
<keyword evidence="1" id="KW-0472">Membrane</keyword>
<dbReference type="InterPro" id="IPR007462">
    <property type="entry name" value="COV1-like"/>
</dbReference>
<dbReference type="PANTHER" id="PTHR31876:SF26">
    <property type="entry name" value="PROTEIN LIKE COV 2"/>
    <property type="match status" value="1"/>
</dbReference>
<dbReference type="RefSeq" id="WP_003390620.1">
    <property type="nucleotide sequence ID" value="NZ_APBN01000012.1"/>
</dbReference>
<evidence type="ECO:0008006" key="4">
    <source>
        <dbReference type="Google" id="ProtNLM"/>
    </source>
</evidence>
<dbReference type="AlphaFoldDB" id="M8DBK2"/>
<evidence type="ECO:0000256" key="1">
    <source>
        <dbReference type="SAM" id="Phobius"/>
    </source>
</evidence>
<evidence type="ECO:0000313" key="3">
    <source>
        <dbReference type="Proteomes" id="UP000012081"/>
    </source>
</evidence>
<dbReference type="Proteomes" id="UP000012081">
    <property type="component" value="Unassembled WGS sequence"/>
</dbReference>
<keyword evidence="3" id="KW-1185">Reference proteome</keyword>
<dbReference type="OrthoDB" id="9780267at2"/>
<evidence type="ECO:0000313" key="2">
    <source>
        <dbReference type="EMBL" id="EMT50732.1"/>
    </source>
</evidence>
<dbReference type="STRING" id="1300222.I532_20506"/>